<evidence type="ECO:0000256" key="5">
    <source>
        <dbReference type="ARBA" id="ARBA00022519"/>
    </source>
</evidence>
<feature type="transmembrane region" description="Helical" evidence="12">
    <location>
        <begin position="6"/>
        <end position="29"/>
    </location>
</feature>
<dbReference type="InterPro" id="IPR004090">
    <property type="entry name" value="Chemotax_Me-accpt_rcpt"/>
</dbReference>
<evidence type="ECO:0000313" key="16">
    <source>
        <dbReference type="Proteomes" id="UP001295463"/>
    </source>
</evidence>
<organism evidence="15 16">
    <name type="scientific">Trichlorobacter ammonificans</name>
    <dbReference type="NCBI Taxonomy" id="2916410"/>
    <lineage>
        <taxon>Bacteria</taxon>
        <taxon>Pseudomonadati</taxon>
        <taxon>Thermodesulfobacteriota</taxon>
        <taxon>Desulfuromonadia</taxon>
        <taxon>Geobacterales</taxon>
        <taxon>Geobacteraceae</taxon>
        <taxon>Trichlorobacter</taxon>
    </lineage>
</organism>
<sequence length="546" mass="58378">MSIKAKLFIMMVTGCVAVVLVSALGLFGIKHSNNDIQDIYAENMTNVMEISRIMELMRDNRIHLLLALQHDPKDPAIVRLHDHPTSFHTDIVKKNIEEITTLWNKYTSRPMGAEEKRLVDDFAAKRTVFVKEGLLSVLEAELAGDFAKAAHLIVTKCNPTFKPADEAAKAIYAHESEEAKRTYQDASSAYRRTLVIIALAVLAAIAVSAIIGFMVQRSITSATDTLARVSQAVAGGDLSQRIQLTTKDELGSLGTSVNAMTDAFAQIIRRVADSSAQVATAAQQLTVNAERTATGAEQVACQAETVATASEEMSATSMDISRNCQLAADNSYQASTAVNEGAEVVRSTVGYMNNIAQRVKGTAASVEALGQRSDQIGAIVATIQDIADQTNLLALNAAIEAARAGEMGRGFAVVADEVRALAERTTRATREIGEMIKAIQNETRSAVQAMEEGVQEVERGTEGAARSGRALEDILAQINEVNLQVAQIATAAEEQTATTSQITGNIHQMTAVVGQSSAAANESATAAARLSQLAEELQSLVSRFRA</sequence>
<dbReference type="Gene3D" id="1.10.287.950">
    <property type="entry name" value="Methyl-accepting chemotaxis protein"/>
    <property type="match status" value="1"/>
</dbReference>
<accession>A0ABN8HFF3</accession>
<dbReference type="PANTHER" id="PTHR32089:SF112">
    <property type="entry name" value="LYSOZYME-LIKE PROTEIN-RELATED"/>
    <property type="match status" value="1"/>
</dbReference>
<evidence type="ECO:0000256" key="12">
    <source>
        <dbReference type="SAM" id="Phobius"/>
    </source>
</evidence>
<keyword evidence="6 12" id="KW-0812">Transmembrane</keyword>
<evidence type="ECO:0000256" key="6">
    <source>
        <dbReference type="ARBA" id="ARBA00022692"/>
    </source>
</evidence>
<gene>
    <name evidence="15" type="ORF">GEAMG1_0824</name>
</gene>
<dbReference type="InterPro" id="IPR003660">
    <property type="entry name" value="HAMP_dom"/>
</dbReference>
<keyword evidence="3" id="KW-0488">Methylation</keyword>
<dbReference type="InterPro" id="IPR004089">
    <property type="entry name" value="MCPsignal_dom"/>
</dbReference>
<dbReference type="PRINTS" id="PR00260">
    <property type="entry name" value="CHEMTRNSDUCR"/>
</dbReference>
<evidence type="ECO:0000256" key="9">
    <source>
        <dbReference type="ARBA" id="ARBA00023224"/>
    </source>
</evidence>
<feature type="transmembrane region" description="Helical" evidence="12">
    <location>
        <begin position="194"/>
        <end position="215"/>
    </location>
</feature>
<evidence type="ECO:0000313" key="15">
    <source>
        <dbReference type="EMBL" id="CAH2030637.1"/>
    </source>
</evidence>
<comment type="similarity">
    <text evidence="10">Belongs to the methyl-accepting chemotaxis (MCP) protein family.</text>
</comment>
<feature type="domain" description="Methyl-accepting transducer" evidence="13">
    <location>
        <begin position="274"/>
        <end position="510"/>
    </location>
</feature>
<evidence type="ECO:0000256" key="1">
    <source>
        <dbReference type="ARBA" id="ARBA00004429"/>
    </source>
</evidence>
<keyword evidence="8 12" id="KW-0472">Membrane</keyword>
<dbReference type="SUPFAM" id="SSF58104">
    <property type="entry name" value="Methyl-accepting chemotaxis protein (MCP) signaling domain"/>
    <property type="match status" value="1"/>
</dbReference>
<evidence type="ECO:0000256" key="3">
    <source>
        <dbReference type="ARBA" id="ARBA00022481"/>
    </source>
</evidence>
<dbReference type="SMART" id="SM00304">
    <property type="entry name" value="HAMP"/>
    <property type="match status" value="1"/>
</dbReference>
<name>A0ABN8HFF3_9BACT</name>
<keyword evidence="16" id="KW-1185">Reference proteome</keyword>
<keyword evidence="4" id="KW-0145">Chemotaxis</keyword>
<keyword evidence="7 12" id="KW-1133">Transmembrane helix</keyword>
<dbReference type="EMBL" id="OW150024">
    <property type="protein sequence ID" value="CAH2030637.1"/>
    <property type="molecule type" value="Genomic_DNA"/>
</dbReference>
<reference evidence="15 16" key="1">
    <citation type="submission" date="2022-03" db="EMBL/GenBank/DDBJ databases">
        <authorList>
            <person name="Koch H."/>
        </authorList>
    </citation>
    <scope>NUCLEOTIDE SEQUENCE [LARGE SCALE GENOMIC DNA]</scope>
    <source>
        <strain evidence="15 16">G1</strain>
    </source>
</reference>
<dbReference type="SMART" id="SM00283">
    <property type="entry name" value="MA"/>
    <property type="match status" value="1"/>
</dbReference>
<dbReference type="PANTHER" id="PTHR32089">
    <property type="entry name" value="METHYL-ACCEPTING CHEMOTAXIS PROTEIN MCPB"/>
    <property type="match status" value="1"/>
</dbReference>
<evidence type="ECO:0000256" key="7">
    <source>
        <dbReference type="ARBA" id="ARBA00022989"/>
    </source>
</evidence>
<dbReference type="CDD" id="cd11386">
    <property type="entry name" value="MCP_signal"/>
    <property type="match status" value="1"/>
</dbReference>
<dbReference type="PROSITE" id="PS50885">
    <property type="entry name" value="HAMP"/>
    <property type="match status" value="1"/>
</dbReference>
<evidence type="ECO:0000259" key="14">
    <source>
        <dbReference type="PROSITE" id="PS50885"/>
    </source>
</evidence>
<keyword evidence="2" id="KW-1003">Cell membrane</keyword>
<dbReference type="PROSITE" id="PS50111">
    <property type="entry name" value="CHEMOTAXIS_TRANSDUC_2"/>
    <property type="match status" value="1"/>
</dbReference>
<dbReference type="CDD" id="cd06225">
    <property type="entry name" value="HAMP"/>
    <property type="match status" value="1"/>
</dbReference>
<evidence type="ECO:0000256" key="8">
    <source>
        <dbReference type="ARBA" id="ARBA00023136"/>
    </source>
</evidence>
<evidence type="ECO:0000256" key="10">
    <source>
        <dbReference type="ARBA" id="ARBA00029447"/>
    </source>
</evidence>
<protein>
    <submittedName>
        <fullName evidence="15">Methyl-accepting chemotaxis sensory transducer with TarH sensor</fullName>
    </submittedName>
</protein>
<dbReference type="Proteomes" id="UP001295463">
    <property type="component" value="Chromosome"/>
</dbReference>
<dbReference type="Pfam" id="PF00015">
    <property type="entry name" value="MCPsignal"/>
    <property type="match status" value="1"/>
</dbReference>
<evidence type="ECO:0000256" key="2">
    <source>
        <dbReference type="ARBA" id="ARBA00022475"/>
    </source>
</evidence>
<proteinExistence type="inferred from homology"/>
<dbReference type="Pfam" id="PF02203">
    <property type="entry name" value="TarH"/>
    <property type="match status" value="1"/>
</dbReference>
<dbReference type="Pfam" id="PF00672">
    <property type="entry name" value="HAMP"/>
    <property type="match status" value="1"/>
</dbReference>
<evidence type="ECO:0000256" key="11">
    <source>
        <dbReference type="PROSITE-ProRule" id="PRU00284"/>
    </source>
</evidence>
<feature type="domain" description="HAMP" evidence="14">
    <location>
        <begin position="217"/>
        <end position="269"/>
    </location>
</feature>
<keyword evidence="5" id="KW-0997">Cell inner membrane</keyword>
<comment type="subcellular location">
    <subcellularLocation>
        <location evidence="1">Cell inner membrane</location>
        <topology evidence="1">Multi-pass membrane protein</topology>
    </subcellularLocation>
</comment>
<keyword evidence="9 11" id="KW-0807">Transducer</keyword>
<dbReference type="InterPro" id="IPR003122">
    <property type="entry name" value="Tar_rcpt_lig-bd"/>
</dbReference>
<dbReference type="RefSeq" id="WP_305731556.1">
    <property type="nucleotide sequence ID" value="NZ_OW150024.1"/>
</dbReference>
<evidence type="ECO:0000256" key="4">
    <source>
        <dbReference type="ARBA" id="ARBA00022500"/>
    </source>
</evidence>
<evidence type="ECO:0000259" key="13">
    <source>
        <dbReference type="PROSITE" id="PS50111"/>
    </source>
</evidence>